<feature type="transmembrane region" description="Helical" evidence="1">
    <location>
        <begin position="136"/>
        <end position="155"/>
    </location>
</feature>
<keyword evidence="1" id="KW-0472">Membrane</keyword>
<proteinExistence type="predicted"/>
<evidence type="ECO:0000313" key="2">
    <source>
        <dbReference type="EMBL" id="NMO19028.1"/>
    </source>
</evidence>
<feature type="transmembrane region" description="Helical" evidence="1">
    <location>
        <begin position="378"/>
        <end position="397"/>
    </location>
</feature>
<keyword evidence="3" id="KW-1185">Reference proteome</keyword>
<name>A0A848LMK6_9BACT</name>
<gene>
    <name evidence="2" type="ORF">HG543_29800</name>
</gene>
<dbReference type="AlphaFoldDB" id="A0A848LMK6"/>
<feature type="transmembrane region" description="Helical" evidence="1">
    <location>
        <begin position="12"/>
        <end position="31"/>
    </location>
</feature>
<keyword evidence="1" id="KW-1133">Transmembrane helix</keyword>
<organism evidence="2 3">
    <name type="scientific">Pyxidicoccus fallax</name>
    <dbReference type="NCBI Taxonomy" id="394095"/>
    <lineage>
        <taxon>Bacteria</taxon>
        <taxon>Pseudomonadati</taxon>
        <taxon>Myxococcota</taxon>
        <taxon>Myxococcia</taxon>
        <taxon>Myxococcales</taxon>
        <taxon>Cystobacterineae</taxon>
        <taxon>Myxococcaceae</taxon>
        <taxon>Pyxidicoccus</taxon>
    </lineage>
</organism>
<protein>
    <submittedName>
        <fullName evidence="2">Uncharacterized protein</fullName>
    </submittedName>
</protein>
<feature type="transmembrane region" description="Helical" evidence="1">
    <location>
        <begin position="161"/>
        <end position="180"/>
    </location>
</feature>
<reference evidence="2 3" key="1">
    <citation type="submission" date="2020-04" db="EMBL/GenBank/DDBJ databases">
        <title>Draft genome of Pyxidicoccus fallax type strain.</title>
        <authorList>
            <person name="Whitworth D.E."/>
        </authorList>
    </citation>
    <scope>NUCLEOTIDE SEQUENCE [LARGE SCALE GENOMIC DNA]</scope>
    <source>
        <strain evidence="2 3">DSM 14698</strain>
    </source>
</reference>
<dbReference type="RefSeq" id="WP_169348287.1">
    <property type="nucleotide sequence ID" value="NZ_JABBJJ010000165.1"/>
</dbReference>
<accession>A0A848LMK6</accession>
<comment type="caution">
    <text evidence="2">The sequence shown here is derived from an EMBL/GenBank/DDBJ whole genome shotgun (WGS) entry which is preliminary data.</text>
</comment>
<evidence type="ECO:0000313" key="3">
    <source>
        <dbReference type="Proteomes" id="UP000518300"/>
    </source>
</evidence>
<evidence type="ECO:0000256" key="1">
    <source>
        <dbReference type="SAM" id="Phobius"/>
    </source>
</evidence>
<keyword evidence="1" id="KW-0812">Transmembrane</keyword>
<sequence>MDAREPLTPAQAVGGALMFLGMAGFLTWELFLRGPTPLFEGTTREVWNQVGGGLFILFFSGLGMVGIVAGVRDALARKALRASLQEDTGTEAPPLLPRGLVPSRVPETPRALAEPRAEALPTVIHLRPTRPRYRPGPLAVLVGAIVMGVLPLLLIKGWHPVFALYFSVGAVVALADWVWATRPRGSRATLVVGPHSVRVGRPGSGQDFPFYSLESLTLDERPWYRNGEEVALHRLLVLKGPRDEAALEHLAPVETDDVLRPGLERLVRAVTLCFEQRLTAGQSVRGEGWQLDAAALRCKEGVLPRSDLSGVGVTSAGVQVWRRGQAEPFLTVPRASANALPLLALLTRALPANAHVPDVLAEGLGHVLFRRRTSIVDFLLYVLFGLALVGGSGFMRWWASADWLSVLAVTGLGGLVLGAAWRLRPTFLTVHEGGLTLWRWPAKPVALRDDEVRGLGFSVTPLEVHGISVGQQYRLTVVAEDGRRIDFKNERRRPDTDLERVFQRLLPPVTEHLATLLEAGRPVTWGDAVLDARGLHVKLDGRQECFPLSRLRLLREERKLRVVESGGMVLVTLPEEAMNLHPVLHLLTESRAVDIQEEEAG</sequence>
<feature type="transmembrane region" description="Helical" evidence="1">
    <location>
        <begin position="403"/>
        <end position="421"/>
    </location>
</feature>
<dbReference type="EMBL" id="JABBJJ010000165">
    <property type="protein sequence ID" value="NMO19028.1"/>
    <property type="molecule type" value="Genomic_DNA"/>
</dbReference>
<feature type="transmembrane region" description="Helical" evidence="1">
    <location>
        <begin position="51"/>
        <end position="71"/>
    </location>
</feature>
<dbReference type="Proteomes" id="UP000518300">
    <property type="component" value="Unassembled WGS sequence"/>
</dbReference>